<name>A0ACC4ASH3_POPAL</name>
<evidence type="ECO:0000313" key="1">
    <source>
        <dbReference type="EMBL" id="KAL3569204.1"/>
    </source>
</evidence>
<comment type="caution">
    <text evidence="1">The sequence shown here is derived from an EMBL/GenBank/DDBJ whole genome shotgun (WGS) entry which is preliminary data.</text>
</comment>
<organism evidence="1 2">
    <name type="scientific">Populus alba</name>
    <name type="common">White poplar</name>
    <dbReference type="NCBI Taxonomy" id="43335"/>
    <lineage>
        <taxon>Eukaryota</taxon>
        <taxon>Viridiplantae</taxon>
        <taxon>Streptophyta</taxon>
        <taxon>Embryophyta</taxon>
        <taxon>Tracheophyta</taxon>
        <taxon>Spermatophyta</taxon>
        <taxon>Magnoliopsida</taxon>
        <taxon>eudicotyledons</taxon>
        <taxon>Gunneridae</taxon>
        <taxon>Pentapetalae</taxon>
        <taxon>rosids</taxon>
        <taxon>fabids</taxon>
        <taxon>Malpighiales</taxon>
        <taxon>Salicaceae</taxon>
        <taxon>Saliceae</taxon>
        <taxon>Populus</taxon>
    </lineage>
</organism>
<reference evidence="1 2" key="1">
    <citation type="journal article" date="2024" name="Plant Biotechnol. J.">
        <title>Genome and CRISPR/Cas9 system of a widespread forest tree (Populus alba) in the world.</title>
        <authorList>
            <person name="Liu Y.J."/>
            <person name="Jiang P.F."/>
            <person name="Han X.M."/>
            <person name="Li X.Y."/>
            <person name="Wang H.M."/>
            <person name="Wang Y.J."/>
            <person name="Wang X.X."/>
            <person name="Zeng Q.Y."/>
        </authorList>
    </citation>
    <scope>NUCLEOTIDE SEQUENCE [LARGE SCALE GENOMIC DNA]</scope>
    <source>
        <strain evidence="2">cv. PAL-ZL1</strain>
    </source>
</reference>
<sequence>MKRQSGELLPNESGDNDPVRVGGPTNPLLTDGGLSTVIAKPNGASGEFLSSSLVLNSDKRCEFIPKKEFFDARLGLVATIKDRANEIYKKVEDQKSSRGRNQDALLAACLYIACRQEDKPRTVKEICSVANGATKKEIGRAKEYIVKQLGLETGQSVEMGTIHAGDFMRRFCSNLGMSNHTVKAATEAVKTSEQFDIRRSPISIAAAVIYIITQLSDDKKPLRGLDADISLATGVAEGTIRNSYKDLYPHVSKIIPSWYASEEDLKNLCSP</sequence>
<proteinExistence type="predicted"/>
<accession>A0ACC4ASH3</accession>
<dbReference type="Proteomes" id="UP000309997">
    <property type="component" value="Unassembled WGS sequence"/>
</dbReference>
<protein>
    <submittedName>
        <fullName evidence="1">Uncharacterized protein</fullName>
    </submittedName>
</protein>
<evidence type="ECO:0000313" key="2">
    <source>
        <dbReference type="Proteomes" id="UP000309997"/>
    </source>
</evidence>
<dbReference type="EMBL" id="RCHU02000016">
    <property type="protein sequence ID" value="KAL3569204.1"/>
    <property type="molecule type" value="Genomic_DNA"/>
</dbReference>
<keyword evidence="2" id="KW-1185">Reference proteome</keyword>
<gene>
    <name evidence="1" type="ORF">D5086_029094</name>
</gene>